<evidence type="ECO:0000256" key="3">
    <source>
        <dbReference type="ARBA" id="ARBA00011023"/>
    </source>
</evidence>
<evidence type="ECO:0000256" key="1">
    <source>
        <dbReference type="ARBA" id="ARBA00003627"/>
    </source>
</evidence>
<evidence type="ECO:0000256" key="2">
    <source>
        <dbReference type="ARBA" id="ARBA00004395"/>
    </source>
</evidence>
<dbReference type="InterPro" id="IPR048369">
    <property type="entry name" value="COG6_C"/>
</dbReference>
<dbReference type="InterPro" id="IPR048368">
    <property type="entry name" value="COG6_N"/>
</dbReference>
<dbReference type="EMBL" id="GDRN01099359">
    <property type="protein sequence ID" value="JAI58776.1"/>
    <property type="molecule type" value="Transcribed_RNA"/>
</dbReference>
<dbReference type="PANTHER" id="PTHR21506">
    <property type="entry name" value="COMPONENT OF OLIGOMERIC GOLGI COMPLEX 6"/>
    <property type="match status" value="1"/>
</dbReference>
<keyword evidence="9 11" id="KW-0472">Membrane</keyword>
<evidence type="ECO:0000256" key="4">
    <source>
        <dbReference type="ARBA" id="ARBA00011166"/>
    </source>
</evidence>
<comment type="subunit">
    <text evidence="4">Component of the conserved oligomeric Golgi complex which is composed of eight different subunits and is required for normal Golgi morphology and localization.</text>
</comment>
<dbReference type="SMART" id="SM01087">
    <property type="entry name" value="COG6"/>
    <property type="match status" value="1"/>
</dbReference>
<comment type="function">
    <text evidence="1 11">Required for normal Golgi function.</text>
</comment>
<dbReference type="PANTHER" id="PTHR21506:SF0">
    <property type="entry name" value="CONSERVED OLIGOMERIC GOLGI COMPLEX SUBUNIT 6"/>
    <property type="match status" value="1"/>
</dbReference>
<dbReference type="Pfam" id="PF06419">
    <property type="entry name" value="COG6_N"/>
    <property type="match status" value="1"/>
</dbReference>
<dbReference type="GO" id="GO:0015031">
    <property type="term" value="P:protein transport"/>
    <property type="evidence" value="ECO:0007669"/>
    <property type="project" value="UniProtKB-KW"/>
</dbReference>
<dbReference type="EMBL" id="GDRN01099363">
    <property type="protein sequence ID" value="JAI58772.1"/>
    <property type="molecule type" value="Transcribed_RNA"/>
</dbReference>
<feature type="region of interest" description="Disordered" evidence="12">
    <location>
        <begin position="617"/>
        <end position="640"/>
    </location>
</feature>
<name>A0A0P4WCS8_SCYOL</name>
<feature type="domain" description="Conserved oligomeric complex COG6 N-terminal" evidence="13">
    <location>
        <begin position="49"/>
        <end position="161"/>
    </location>
</feature>
<evidence type="ECO:0000259" key="13">
    <source>
        <dbReference type="Pfam" id="PF06419"/>
    </source>
</evidence>
<evidence type="ECO:0000256" key="8">
    <source>
        <dbReference type="ARBA" id="ARBA00023034"/>
    </source>
</evidence>
<comment type="similarity">
    <text evidence="3 11">Belongs to the COG6 family.</text>
</comment>
<feature type="domain" description="Conserved Oligomeric Golgi complex subunit 6 C-terminal" evidence="14">
    <location>
        <begin position="195"/>
        <end position="639"/>
    </location>
</feature>
<evidence type="ECO:0000256" key="9">
    <source>
        <dbReference type="ARBA" id="ARBA00023136"/>
    </source>
</evidence>
<reference evidence="15" key="1">
    <citation type="submission" date="2015-09" db="EMBL/GenBank/DDBJ databases">
        <title>Scylla olivacea transcriptome.</title>
        <authorList>
            <person name="Ikhwanuddin M."/>
        </authorList>
    </citation>
    <scope>NUCLEOTIDE SEQUENCE</scope>
</reference>
<dbReference type="Pfam" id="PF20653">
    <property type="entry name" value="COG6_C"/>
    <property type="match status" value="1"/>
</dbReference>
<dbReference type="InterPro" id="IPR010490">
    <property type="entry name" value="COG6"/>
</dbReference>
<evidence type="ECO:0000256" key="12">
    <source>
        <dbReference type="SAM" id="MobiDB-lite"/>
    </source>
</evidence>
<evidence type="ECO:0000256" key="6">
    <source>
        <dbReference type="ARBA" id="ARBA00022448"/>
    </source>
</evidence>
<evidence type="ECO:0000259" key="14">
    <source>
        <dbReference type="Pfam" id="PF20653"/>
    </source>
</evidence>
<proteinExistence type="inferred from homology"/>
<sequence length="640" mass="71217">MVSDTKAVPGGNATKKEPQSSNPLSRKINKILETRLENDKDTVDALKELSTFFTDNTLRSRRNLRGEIEKRSVGISEEFVTALRDVKKAVDDIHREVSAMNEVCVDMKSRLQATKSETRHLIHQTTSLQNQSNKLHMQETVAEAFVRSFQLTSDEVATIKGSTRESPITPEFFTILDKTQKIRSNTKYLLQTGHQKTALDVMEQMNVCREAGLERLYRWCQGQCRSPDPSPLLTQALAALQERPVLFNLVVEEWVVVRRGWLVRGFLDALTIGGPGGAPRPIELQAHDPLRYVGDMLAWVHQALPSEREAAQSLFAKCSNLDPTEQTRSTVASVSESVCRPLRTRIEQMIVTDQRREGGKKPVMLYKISNLLRFYHNTILQVTDAGLLVATLDELHQLSYKMFISALQSQVSHVSERIEPPGETLAPTPGVARTLSLLTEVVTAATVADDAQHDFKQIVSCVVDPLMNAISESATGLGAVESAVYLLNCFHQLHSTLSLLHTTGDKLEMIQGQIDAQLDTLSQEQINGVCHSMGVATMYPLITNPPTTPLSQHPSCQPLAIQAFMTKLDGFLAAPDHLMLPHTRLLLSSSFRRSLQQRTAEAVCTVYKQLHDIVHNPTHGYTDPSSLLPRDPETVKTLLS</sequence>
<evidence type="ECO:0000256" key="11">
    <source>
        <dbReference type="RuleBase" id="RU365075"/>
    </source>
</evidence>
<protein>
    <recommendedName>
        <fullName evidence="5 11">Conserved oligomeric Golgi complex subunit 6</fullName>
        <shortName evidence="11">COG complex subunit 6</shortName>
    </recommendedName>
    <alternativeName>
        <fullName evidence="10 11">Component of oligomeric Golgi complex 6</fullName>
    </alternativeName>
</protein>
<evidence type="ECO:0000256" key="5">
    <source>
        <dbReference type="ARBA" id="ARBA00020973"/>
    </source>
</evidence>
<dbReference type="GO" id="GO:0000139">
    <property type="term" value="C:Golgi membrane"/>
    <property type="evidence" value="ECO:0007669"/>
    <property type="project" value="UniProtKB-SubCell"/>
</dbReference>
<evidence type="ECO:0000256" key="10">
    <source>
        <dbReference type="ARBA" id="ARBA00031348"/>
    </source>
</evidence>
<dbReference type="AlphaFoldDB" id="A0A0P4WCS8"/>
<keyword evidence="6 11" id="KW-0813">Transport</keyword>
<accession>A0A0P4WCS8</accession>
<dbReference type="EMBL" id="GDRN01099361">
    <property type="protein sequence ID" value="JAI58774.1"/>
    <property type="molecule type" value="Transcribed_RNA"/>
</dbReference>
<dbReference type="GO" id="GO:0006891">
    <property type="term" value="P:intra-Golgi vesicle-mediated transport"/>
    <property type="evidence" value="ECO:0007669"/>
    <property type="project" value="UniProtKB-UniRule"/>
</dbReference>
<comment type="subcellular location">
    <subcellularLocation>
        <location evidence="2 11">Golgi apparatus membrane</location>
        <topology evidence="2 11">Peripheral membrane protein</topology>
    </subcellularLocation>
</comment>
<keyword evidence="7 11" id="KW-0653">Protein transport</keyword>
<dbReference type="GO" id="GO:0017119">
    <property type="term" value="C:Golgi transport complex"/>
    <property type="evidence" value="ECO:0007669"/>
    <property type="project" value="UniProtKB-UniRule"/>
</dbReference>
<evidence type="ECO:0000313" key="15">
    <source>
        <dbReference type="EMBL" id="JAI58774.1"/>
    </source>
</evidence>
<keyword evidence="8 11" id="KW-0333">Golgi apparatus</keyword>
<feature type="region of interest" description="Disordered" evidence="12">
    <location>
        <begin position="1"/>
        <end position="25"/>
    </location>
</feature>
<evidence type="ECO:0000256" key="7">
    <source>
        <dbReference type="ARBA" id="ARBA00022927"/>
    </source>
</evidence>
<organism evidence="15">
    <name type="scientific">Scylla olivacea</name>
    <name type="common">Orange mud crab</name>
    <name type="synonym">Cancer olivacea</name>
    <dbReference type="NCBI Taxonomy" id="85551"/>
    <lineage>
        <taxon>Eukaryota</taxon>
        <taxon>Metazoa</taxon>
        <taxon>Ecdysozoa</taxon>
        <taxon>Arthropoda</taxon>
        <taxon>Crustacea</taxon>
        <taxon>Multicrustacea</taxon>
        <taxon>Malacostraca</taxon>
        <taxon>Eumalacostraca</taxon>
        <taxon>Eucarida</taxon>
        <taxon>Decapoda</taxon>
        <taxon>Pleocyemata</taxon>
        <taxon>Brachyura</taxon>
        <taxon>Eubrachyura</taxon>
        <taxon>Portunoidea</taxon>
        <taxon>Portunidae</taxon>
        <taxon>Portuninae</taxon>
        <taxon>Scylla</taxon>
    </lineage>
</organism>